<evidence type="ECO:0000256" key="2">
    <source>
        <dbReference type="ARBA" id="ARBA00005904"/>
    </source>
</evidence>
<evidence type="ECO:0000313" key="7">
    <source>
        <dbReference type="Proteomes" id="UP000001593"/>
    </source>
</evidence>
<evidence type="ECO:0000259" key="5">
    <source>
        <dbReference type="Pfam" id="PF04935"/>
    </source>
</evidence>
<dbReference type="GO" id="GO:0042274">
    <property type="term" value="P:ribosomal small subunit biogenesis"/>
    <property type="evidence" value="ECO:0000318"/>
    <property type="project" value="GO_Central"/>
</dbReference>
<reference evidence="6 7" key="1">
    <citation type="journal article" date="2007" name="Science">
        <title>Sea anemone genome reveals ancestral eumetazoan gene repertoire and genomic organization.</title>
        <authorList>
            <person name="Putnam N.H."/>
            <person name="Srivastava M."/>
            <person name="Hellsten U."/>
            <person name="Dirks B."/>
            <person name="Chapman J."/>
            <person name="Salamov A."/>
            <person name="Terry A."/>
            <person name="Shapiro H."/>
            <person name="Lindquist E."/>
            <person name="Kapitonov V.V."/>
            <person name="Jurka J."/>
            <person name="Genikhovich G."/>
            <person name="Grigoriev I.V."/>
            <person name="Lucas S.M."/>
            <person name="Steele R.E."/>
            <person name="Finnerty J.R."/>
            <person name="Technau U."/>
            <person name="Martindale M.Q."/>
            <person name="Rokhsar D.S."/>
        </authorList>
    </citation>
    <scope>NUCLEOTIDE SEQUENCE [LARGE SCALE GENOMIC DNA]</scope>
    <source>
        <strain evidence="7">CH2 X CH6</strain>
    </source>
</reference>
<dbReference type="Pfam" id="PF04935">
    <property type="entry name" value="SURF6"/>
    <property type="match status" value="1"/>
</dbReference>
<feature type="compositionally biased region" description="Basic and acidic residues" evidence="4">
    <location>
        <begin position="123"/>
        <end position="133"/>
    </location>
</feature>
<comment type="subcellular location">
    <subcellularLocation>
        <location evidence="1">Nucleus</location>
    </subcellularLocation>
</comment>
<organism evidence="6 7">
    <name type="scientific">Nematostella vectensis</name>
    <name type="common">Starlet sea anemone</name>
    <dbReference type="NCBI Taxonomy" id="45351"/>
    <lineage>
        <taxon>Eukaryota</taxon>
        <taxon>Metazoa</taxon>
        <taxon>Cnidaria</taxon>
        <taxon>Anthozoa</taxon>
        <taxon>Hexacorallia</taxon>
        <taxon>Actiniaria</taxon>
        <taxon>Edwardsiidae</taxon>
        <taxon>Nematostella</taxon>
    </lineage>
</organism>
<evidence type="ECO:0000256" key="4">
    <source>
        <dbReference type="SAM" id="MobiDB-lite"/>
    </source>
</evidence>
<dbReference type="PANTHER" id="PTHR14369:SF0">
    <property type="entry name" value="SURFEIT LOCUS PROTEIN 6"/>
    <property type="match status" value="1"/>
</dbReference>
<dbReference type="PANTHER" id="PTHR14369">
    <property type="entry name" value="SURFEIT LOCUS PROTEIN 6"/>
    <property type="match status" value="1"/>
</dbReference>
<feature type="compositionally biased region" description="Basic and acidic residues" evidence="4">
    <location>
        <begin position="21"/>
        <end position="52"/>
    </location>
</feature>
<feature type="region of interest" description="Disordered" evidence="4">
    <location>
        <begin position="1"/>
        <end position="52"/>
    </location>
</feature>
<dbReference type="eggNOG" id="KOG2885">
    <property type="taxonomic scope" value="Eukaryota"/>
</dbReference>
<evidence type="ECO:0000313" key="6">
    <source>
        <dbReference type="EMBL" id="EDO28180.1"/>
    </source>
</evidence>
<name>A7T771_NEMVE</name>
<feature type="domain" description="Ribosomal RNA-processing protein 14/surfeit locus protein 6 C-terminal" evidence="5">
    <location>
        <begin position="2"/>
        <end position="187"/>
    </location>
</feature>
<keyword evidence="7" id="KW-1185">Reference proteome</keyword>
<feature type="region of interest" description="Disordered" evidence="4">
    <location>
        <begin position="121"/>
        <end position="200"/>
    </location>
</feature>
<feature type="compositionally biased region" description="Basic residues" evidence="4">
    <location>
        <begin position="180"/>
        <end position="200"/>
    </location>
</feature>
<dbReference type="STRING" id="45351.A7T771"/>
<comment type="similarity">
    <text evidence="2">Belongs to the SURF6 family.</text>
</comment>
<dbReference type="GO" id="GO:0042273">
    <property type="term" value="P:ribosomal large subunit biogenesis"/>
    <property type="evidence" value="ECO:0000318"/>
    <property type="project" value="GO_Central"/>
</dbReference>
<dbReference type="GO" id="GO:0005730">
    <property type="term" value="C:nucleolus"/>
    <property type="evidence" value="ECO:0000318"/>
    <property type="project" value="GO_Central"/>
</dbReference>
<dbReference type="GO" id="GO:0003677">
    <property type="term" value="F:DNA binding"/>
    <property type="evidence" value="ECO:0000318"/>
    <property type="project" value="GO_Central"/>
</dbReference>
<feature type="compositionally biased region" description="Basic and acidic residues" evidence="4">
    <location>
        <begin position="154"/>
        <end position="179"/>
    </location>
</feature>
<evidence type="ECO:0000256" key="3">
    <source>
        <dbReference type="ARBA" id="ARBA00023242"/>
    </source>
</evidence>
<dbReference type="HOGENOM" id="CLU_1367669_0_0_1"/>
<proteinExistence type="inferred from homology"/>
<dbReference type="EMBL" id="DS471914">
    <property type="protein sequence ID" value="EDO28180.1"/>
    <property type="molecule type" value="Genomic_DNA"/>
</dbReference>
<dbReference type="GO" id="GO:0003723">
    <property type="term" value="F:RNA binding"/>
    <property type="evidence" value="ECO:0000318"/>
    <property type="project" value="GO_Central"/>
</dbReference>
<feature type="compositionally biased region" description="Basic residues" evidence="4">
    <location>
        <begin position="1"/>
        <end position="20"/>
    </location>
</feature>
<accession>A7T771</accession>
<sequence>MLQLKRKSSEKHTDRPKKKSKSEIKADKNKKHETSRKINEQHEKKPNRVLNDKGEVVFSKFDFMERTKEKGVTHGSKARNYKTLLAKAERRQKKLEDLAQENPSRAQELKERIAWRGALAKAEGVKQKDDPKLIKKSLKRREKQKEKSRKQWKSRIEHTQKQKEDRQKQRQKNLKERSLSKKGKGMKGKPKNPKKHKPGF</sequence>
<dbReference type="KEGG" id="nve:5498590"/>
<feature type="compositionally biased region" description="Basic residues" evidence="4">
    <location>
        <begin position="134"/>
        <end position="153"/>
    </location>
</feature>
<dbReference type="InParanoid" id="A7T771"/>
<dbReference type="Proteomes" id="UP000001593">
    <property type="component" value="Unassembled WGS sequence"/>
</dbReference>
<protein>
    <recommendedName>
        <fullName evidence="5">Ribosomal RNA-processing protein 14/surfeit locus protein 6 C-terminal domain-containing protein</fullName>
    </recommendedName>
</protein>
<gene>
    <name evidence="6" type="ORF">NEMVEDRAFT_v1g223273</name>
</gene>
<keyword evidence="3" id="KW-0539">Nucleus</keyword>
<evidence type="ECO:0000256" key="1">
    <source>
        <dbReference type="ARBA" id="ARBA00004123"/>
    </source>
</evidence>
<dbReference type="PhylomeDB" id="A7T771"/>
<dbReference type="AlphaFoldDB" id="A7T771"/>
<dbReference type="InterPro" id="IPR029190">
    <property type="entry name" value="Rrp14/SURF6_C"/>
</dbReference>
<dbReference type="InterPro" id="IPR007019">
    <property type="entry name" value="SURF6"/>
</dbReference>